<dbReference type="AlphaFoldDB" id="A0A7W8B8Z0"/>
<evidence type="ECO:0000256" key="4">
    <source>
        <dbReference type="ARBA" id="ARBA00023134"/>
    </source>
</evidence>
<keyword evidence="4" id="KW-0342">GTP-binding</keyword>
<dbReference type="InterPro" id="IPR052705">
    <property type="entry name" value="Gliding_Motility_GTPase"/>
</dbReference>
<evidence type="ECO:0000256" key="5">
    <source>
        <dbReference type="SAM" id="MobiDB-lite"/>
    </source>
</evidence>
<dbReference type="InterPro" id="IPR004130">
    <property type="entry name" value="Gpn"/>
</dbReference>
<dbReference type="GO" id="GO:0016787">
    <property type="term" value="F:hydrolase activity"/>
    <property type="evidence" value="ECO:0007669"/>
    <property type="project" value="UniProtKB-KW"/>
</dbReference>
<comment type="similarity">
    <text evidence="1">Belongs to the GPN-loop GTPase family.</text>
</comment>
<dbReference type="Proteomes" id="UP000528608">
    <property type="component" value="Unassembled WGS sequence"/>
</dbReference>
<gene>
    <name evidence="6" type="ORF">FHS36_002428</name>
</gene>
<reference evidence="6 7" key="1">
    <citation type="submission" date="2020-08" db="EMBL/GenBank/DDBJ databases">
        <title>Genomic Encyclopedia of Type Strains, Phase III (KMG-III): the genomes of soil and plant-associated and newly described type strains.</title>
        <authorList>
            <person name="Whitman W."/>
        </authorList>
    </citation>
    <scope>NUCLEOTIDE SEQUENCE [LARGE SCALE GENOMIC DNA]</scope>
    <source>
        <strain evidence="6 7">CECT 3259</strain>
    </source>
</reference>
<feature type="region of interest" description="Disordered" evidence="5">
    <location>
        <begin position="198"/>
        <end position="223"/>
    </location>
</feature>
<comment type="caution">
    <text evidence="6">The sequence shown here is derived from an EMBL/GenBank/DDBJ whole genome shotgun (WGS) entry which is preliminary data.</text>
</comment>
<sequence length="223" mass="23684">MDSALASDGALYLRRSVRTAAKLLVVGHFAVGKTTFVGSLSEIRPLRTEETMTQAGALVDDLAGIDGKTTTTVAMDFGRVTLSDSLVLYLFGAPGQQRFTRLWQDMTHGALGALVLADTRRLEQSFDVMGLLEEHGLPYAVAVNHFDGAPAHPEEEIREALDLLPETPLITCDARDRISSTRALIALVEYLQARQAAPAGPAGPAPVPGGPAGHAAPYAQEPV</sequence>
<name>A0A7W8B8Z0_STREU</name>
<dbReference type="PANTHER" id="PTHR42708">
    <property type="entry name" value="ATP/GTP-BINDING PROTEIN-RELATED"/>
    <property type="match status" value="1"/>
</dbReference>
<dbReference type="Gene3D" id="3.40.50.300">
    <property type="entry name" value="P-loop containing nucleotide triphosphate hydrolases"/>
    <property type="match status" value="1"/>
</dbReference>
<evidence type="ECO:0000313" key="6">
    <source>
        <dbReference type="EMBL" id="MBB5118995.1"/>
    </source>
</evidence>
<keyword evidence="3" id="KW-0378">Hydrolase</keyword>
<feature type="compositionally biased region" description="Low complexity" evidence="5">
    <location>
        <begin position="213"/>
        <end position="223"/>
    </location>
</feature>
<dbReference type="InterPro" id="IPR027417">
    <property type="entry name" value="P-loop_NTPase"/>
</dbReference>
<keyword evidence="2" id="KW-0547">Nucleotide-binding</keyword>
<dbReference type="PANTHER" id="PTHR42708:SF1">
    <property type="entry name" value="GLIDING MOTILITY PROTEIN MGLA"/>
    <property type="match status" value="1"/>
</dbReference>
<dbReference type="OrthoDB" id="4319884at2"/>
<accession>A0A7W8B8Z0</accession>
<evidence type="ECO:0000256" key="3">
    <source>
        <dbReference type="ARBA" id="ARBA00022801"/>
    </source>
</evidence>
<dbReference type="SUPFAM" id="SSF52540">
    <property type="entry name" value="P-loop containing nucleoside triphosphate hydrolases"/>
    <property type="match status" value="1"/>
</dbReference>
<dbReference type="CDD" id="cd00882">
    <property type="entry name" value="Ras_like_GTPase"/>
    <property type="match status" value="1"/>
</dbReference>
<dbReference type="Pfam" id="PF03029">
    <property type="entry name" value="ATP_bind_1"/>
    <property type="match status" value="1"/>
</dbReference>
<dbReference type="GO" id="GO:0005525">
    <property type="term" value="F:GTP binding"/>
    <property type="evidence" value="ECO:0007669"/>
    <property type="project" value="UniProtKB-KW"/>
</dbReference>
<proteinExistence type="inferred from homology"/>
<dbReference type="RefSeq" id="WP_102919126.1">
    <property type="nucleotide sequence ID" value="NZ_JACHJF010000006.1"/>
</dbReference>
<dbReference type="EMBL" id="JACHJF010000006">
    <property type="protein sequence ID" value="MBB5118995.1"/>
    <property type="molecule type" value="Genomic_DNA"/>
</dbReference>
<evidence type="ECO:0000256" key="2">
    <source>
        <dbReference type="ARBA" id="ARBA00022741"/>
    </source>
</evidence>
<protein>
    <submittedName>
        <fullName evidence="6">Signal recognition particle receptor subunit beta</fullName>
    </submittedName>
</protein>
<evidence type="ECO:0000313" key="7">
    <source>
        <dbReference type="Proteomes" id="UP000528608"/>
    </source>
</evidence>
<evidence type="ECO:0000256" key="1">
    <source>
        <dbReference type="ARBA" id="ARBA00005290"/>
    </source>
</evidence>
<organism evidence="6 7">
    <name type="scientific">Streptomyces eurocidicus</name>
    <name type="common">Streptoverticillium eurocidicus</name>
    <dbReference type="NCBI Taxonomy" id="66423"/>
    <lineage>
        <taxon>Bacteria</taxon>
        <taxon>Bacillati</taxon>
        <taxon>Actinomycetota</taxon>
        <taxon>Actinomycetes</taxon>
        <taxon>Kitasatosporales</taxon>
        <taxon>Streptomycetaceae</taxon>
        <taxon>Streptomyces</taxon>
    </lineage>
</organism>
<keyword evidence="6" id="KW-0675">Receptor</keyword>